<organism evidence="2 3">
    <name type="scientific">Jhaorihella thermophila</name>
    <dbReference type="NCBI Taxonomy" id="488547"/>
    <lineage>
        <taxon>Bacteria</taxon>
        <taxon>Pseudomonadati</taxon>
        <taxon>Pseudomonadota</taxon>
        <taxon>Alphaproteobacteria</taxon>
        <taxon>Rhodobacterales</taxon>
        <taxon>Paracoccaceae</taxon>
        <taxon>Jhaorihella</taxon>
    </lineage>
</organism>
<keyword evidence="3" id="KW-1185">Reference proteome</keyword>
<accession>A0A1H5YAT8</accession>
<sequence>MNDLNRRTVMTGIAAAALSTAALPRAAVAALTEARARQLIDQVVTDINRVIASGKPEEAMYADFERIFAKYADTAYIAAYALGADGRRATAAQKKAFSKAFQSYLARKYGKRFREFIGGRLEVQSVRKVKRWYEVKTIAYLRGQAPFEVTFLVSERTGKDKFFNMFVEGVNMLLTERTEIGAMLDARRGDIDAMIRDLRRAG</sequence>
<evidence type="ECO:0000256" key="1">
    <source>
        <dbReference type="SAM" id="SignalP"/>
    </source>
</evidence>
<dbReference type="Pfam" id="PF05494">
    <property type="entry name" value="MlaC"/>
    <property type="match status" value="1"/>
</dbReference>
<dbReference type="PANTHER" id="PTHR36573:SF1">
    <property type="entry name" value="INTERMEMBRANE PHOSPHOLIPID TRANSPORT SYSTEM BINDING PROTEIN MLAC"/>
    <property type="match status" value="1"/>
</dbReference>
<dbReference type="PANTHER" id="PTHR36573">
    <property type="entry name" value="INTERMEMBRANE PHOSPHOLIPID TRANSPORT SYSTEM BINDING PROTEIN MLAC"/>
    <property type="match status" value="1"/>
</dbReference>
<dbReference type="InterPro" id="IPR042245">
    <property type="entry name" value="Tgt2/MlaC_sf"/>
</dbReference>
<dbReference type="RefSeq" id="WP_104008915.1">
    <property type="nucleotide sequence ID" value="NZ_FNVD01000016.1"/>
</dbReference>
<feature type="signal peptide" evidence="1">
    <location>
        <begin position="1"/>
        <end position="29"/>
    </location>
</feature>
<dbReference type="OrthoDB" id="7839352at2"/>
<feature type="chain" id="PRO_5009290336" evidence="1">
    <location>
        <begin position="30"/>
        <end position="202"/>
    </location>
</feature>
<dbReference type="Proteomes" id="UP000236742">
    <property type="component" value="Unassembled WGS sequence"/>
</dbReference>
<proteinExistence type="predicted"/>
<dbReference type="AlphaFoldDB" id="A0A1H5YAT8"/>
<dbReference type="InterPro" id="IPR006311">
    <property type="entry name" value="TAT_signal"/>
</dbReference>
<dbReference type="EMBL" id="FNVD01000016">
    <property type="protein sequence ID" value="SEG20720.1"/>
    <property type="molecule type" value="Genomic_DNA"/>
</dbReference>
<evidence type="ECO:0000313" key="3">
    <source>
        <dbReference type="Proteomes" id="UP000236742"/>
    </source>
</evidence>
<name>A0A1H5YAT8_9RHOB</name>
<dbReference type="Gene3D" id="3.10.450.710">
    <property type="entry name" value="Tgt2/MlaC"/>
    <property type="match status" value="1"/>
</dbReference>
<gene>
    <name evidence="2" type="ORF">SAMN05421751_11613</name>
</gene>
<evidence type="ECO:0000313" key="2">
    <source>
        <dbReference type="EMBL" id="SEG20720.1"/>
    </source>
</evidence>
<reference evidence="2 3" key="1">
    <citation type="submission" date="2016-10" db="EMBL/GenBank/DDBJ databases">
        <authorList>
            <person name="de Groot N.N."/>
        </authorList>
    </citation>
    <scope>NUCLEOTIDE SEQUENCE [LARGE SCALE GENOMIC DNA]</scope>
    <source>
        <strain evidence="2 3">DSM 23413</strain>
    </source>
</reference>
<dbReference type="PROSITE" id="PS51318">
    <property type="entry name" value="TAT"/>
    <property type="match status" value="1"/>
</dbReference>
<keyword evidence="1" id="KW-0732">Signal</keyword>
<protein>
    <submittedName>
        <fullName evidence="2">Phospholipid transport system substrate-binding protein</fullName>
    </submittedName>
</protein>
<dbReference type="InterPro" id="IPR008869">
    <property type="entry name" value="MlaC/ttg2D"/>
</dbReference>